<sequence length="204" mass="23638">MGVLESLSSYDKLLNTEYLIKIGRKGKAGVLCLVFDKVDWFHTMGLHYLKDLEFLNVHGAQTESLYDEIIAGTYENADFKKSRHYTDEMESRVELFGQLADIIEKLDNQEYSFFGFSKKKCPWTSINADYLINNHERFENLMLYKKSDNLAGIIFISEMSIFSSEASKNDYTVGQTQYTVLKVEKRDKVTGTVTPVFTHRNYKE</sequence>
<evidence type="ECO:0000259" key="1">
    <source>
        <dbReference type="Pfam" id="PF18813"/>
    </source>
</evidence>
<feature type="domain" description="Phage-Barnase-EndoU-ColicinE5/D-RelE like nuclease 4" evidence="1">
    <location>
        <begin position="3"/>
        <end position="193"/>
    </location>
</feature>
<accession>A0A1I5W1Y9</accession>
<proteinExistence type="predicted"/>
<protein>
    <recommendedName>
        <fullName evidence="1">Phage-Barnase-EndoU-ColicinE5/D-RelE like nuclease 4 domain-containing protein</fullName>
    </recommendedName>
</protein>
<reference evidence="3" key="1">
    <citation type="submission" date="2016-10" db="EMBL/GenBank/DDBJ databases">
        <authorList>
            <person name="Varghese N."/>
            <person name="Submissions S."/>
        </authorList>
    </citation>
    <scope>NUCLEOTIDE SEQUENCE [LARGE SCALE GENOMIC DNA]</scope>
    <source>
        <strain evidence="3">P18</strain>
    </source>
</reference>
<dbReference type="Proteomes" id="UP000182624">
    <property type="component" value="Unassembled WGS sequence"/>
</dbReference>
<evidence type="ECO:0000313" key="2">
    <source>
        <dbReference type="EMBL" id="SFQ13607.1"/>
    </source>
</evidence>
<dbReference type="OrthoDB" id="2228086at2"/>
<gene>
    <name evidence="2" type="ORF">SAMN04487928_12028</name>
</gene>
<dbReference type="RefSeq" id="WP_074889469.1">
    <property type="nucleotide sequence ID" value="NZ_FOXO01000020.1"/>
</dbReference>
<name>A0A1I5W1Y9_9FIRM</name>
<evidence type="ECO:0000313" key="3">
    <source>
        <dbReference type="Proteomes" id="UP000182624"/>
    </source>
</evidence>
<dbReference type="InterPro" id="IPR041420">
    <property type="entry name" value="PBECR4"/>
</dbReference>
<dbReference type="Pfam" id="PF18813">
    <property type="entry name" value="PBECR4"/>
    <property type="match status" value="1"/>
</dbReference>
<dbReference type="EMBL" id="FOXO01000020">
    <property type="protein sequence ID" value="SFQ13607.1"/>
    <property type="molecule type" value="Genomic_DNA"/>
</dbReference>
<keyword evidence="3" id="KW-1185">Reference proteome</keyword>
<organism evidence="2 3">
    <name type="scientific">Butyrivibrio proteoclasticus</name>
    <dbReference type="NCBI Taxonomy" id="43305"/>
    <lineage>
        <taxon>Bacteria</taxon>
        <taxon>Bacillati</taxon>
        <taxon>Bacillota</taxon>
        <taxon>Clostridia</taxon>
        <taxon>Lachnospirales</taxon>
        <taxon>Lachnospiraceae</taxon>
        <taxon>Butyrivibrio</taxon>
    </lineage>
</organism>
<dbReference type="AlphaFoldDB" id="A0A1I5W1Y9"/>